<organism evidence="1 2">
    <name type="scientific">Leptospira interrogans serovar Australis str. 200703203</name>
    <dbReference type="NCBI Taxonomy" id="1085541"/>
    <lineage>
        <taxon>Bacteria</taxon>
        <taxon>Pseudomonadati</taxon>
        <taxon>Spirochaetota</taxon>
        <taxon>Spirochaetia</taxon>
        <taxon>Leptospirales</taxon>
        <taxon>Leptospiraceae</taxon>
        <taxon>Leptospira</taxon>
    </lineage>
</organism>
<accession>N1UMW6</accession>
<name>N1UMW6_LEPIR</name>
<evidence type="ECO:0000313" key="2">
    <source>
        <dbReference type="Proteomes" id="UP000012220"/>
    </source>
</evidence>
<protein>
    <submittedName>
        <fullName evidence="1">Uncharacterized protein</fullName>
    </submittedName>
</protein>
<comment type="caution">
    <text evidence="1">The sequence shown here is derived from an EMBL/GenBank/DDBJ whole genome shotgun (WGS) entry which is preliminary data.</text>
</comment>
<sequence length="42" mass="4756">MIVLGKLKWYVFFFEDRCLKGLQKKPLSSPKTLGSIKTGPSI</sequence>
<dbReference type="BioCyc" id="LINT1085541:G11IQ-5742-MONOMER"/>
<dbReference type="Proteomes" id="UP000012220">
    <property type="component" value="Unassembled WGS sequence"/>
</dbReference>
<dbReference type="AlphaFoldDB" id="N1UMW6"/>
<evidence type="ECO:0000313" key="1">
    <source>
        <dbReference type="EMBL" id="EMY27618.1"/>
    </source>
</evidence>
<gene>
    <name evidence="1" type="ORF">LEP1GSC115_0093</name>
</gene>
<dbReference type="EMBL" id="AHNY02000021">
    <property type="protein sequence ID" value="EMY27618.1"/>
    <property type="molecule type" value="Genomic_DNA"/>
</dbReference>
<reference evidence="1 2" key="1">
    <citation type="submission" date="2013-02" db="EMBL/GenBank/DDBJ databases">
        <authorList>
            <person name="Harkins D.M."/>
            <person name="Durkin A.S."/>
            <person name="Brinkac L.M."/>
            <person name="Haft D.H."/>
            <person name="Selengut J.D."/>
            <person name="Sanka R."/>
            <person name="DePew J."/>
            <person name="Purushe J."/>
            <person name="Picardeau M."/>
            <person name="Werts C."/>
            <person name="Goarant C."/>
            <person name="Vinetz J.M."/>
            <person name="Sutton G.G."/>
            <person name="Nierman W.C."/>
            <person name="Fouts D.E."/>
        </authorList>
    </citation>
    <scope>NUCLEOTIDE SEQUENCE [LARGE SCALE GENOMIC DNA]</scope>
    <source>
        <strain evidence="1 2">200703203</strain>
    </source>
</reference>
<proteinExistence type="predicted"/>